<accession>A0A0V0TDI9</accession>
<dbReference type="AlphaFoldDB" id="A0A0V0TDI9"/>
<evidence type="ECO:0000313" key="2">
    <source>
        <dbReference type="Proteomes" id="UP000055048"/>
    </source>
</evidence>
<gene>
    <name evidence="1" type="ORF">T05_9242</name>
</gene>
<dbReference type="Proteomes" id="UP000055048">
    <property type="component" value="Unassembled WGS sequence"/>
</dbReference>
<protein>
    <submittedName>
        <fullName evidence="1">Uncharacterized protein</fullName>
    </submittedName>
</protein>
<name>A0A0V0TDI9_9BILA</name>
<proteinExistence type="predicted"/>
<organism evidence="1 2">
    <name type="scientific">Trichinella murrelli</name>
    <dbReference type="NCBI Taxonomy" id="144512"/>
    <lineage>
        <taxon>Eukaryota</taxon>
        <taxon>Metazoa</taxon>
        <taxon>Ecdysozoa</taxon>
        <taxon>Nematoda</taxon>
        <taxon>Enoplea</taxon>
        <taxon>Dorylaimia</taxon>
        <taxon>Trichinellida</taxon>
        <taxon>Trichinellidae</taxon>
        <taxon>Trichinella</taxon>
    </lineage>
</organism>
<evidence type="ECO:0000313" key="1">
    <source>
        <dbReference type="EMBL" id="KRX36997.1"/>
    </source>
</evidence>
<sequence>MKDWICIADACDRCSYVMKSCSVIHAMNNVCNVGLFAYNECFNEVFLWLKNWCVHRVPNEILHKMVENVNAHHGQNGIDVKKLKVKRKSMELLVSQPARLKDAR</sequence>
<reference evidence="1 2" key="1">
    <citation type="submission" date="2015-01" db="EMBL/GenBank/DDBJ databases">
        <title>Evolution of Trichinella species and genotypes.</title>
        <authorList>
            <person name="Korhonen P.K."/>
            <person name="Edoardo P."/>
            <person name="Giuseppe L.R."/>
            <person name="Gasser R.B."/>
        </authorList>
    </citation>
    <scope>NUCLEOTIDE SEQUENCE [LARGE SCALE GENOMIC DNA]</scope>
    <source>
        <strain evidence="1">ISS417</strain>
    </source>
</reference>
<dbReference type="EMBL" id="JYDJ01000332">
    <property type="protein sequence ID" value="KRX36997.1"/>
    <property type="molecule type" value="Genomic_DNA"/>
</dbReference>
<keyword evidence="2" id="KW-1185">Reference proteome</keyword>
<comment type="caution">
    <text evidence="1">The sequence shown here is derived from an EMBL/GenBank/DDBJ whole genome shotgun (WGS) entry which is preliminary data.</text>
</comment>